<dbReference type="RefSeq" id="WP_092777350.1">
    <property type="nucleotide sequence ID" value="NZ_FORA01000001.1"/>
</dbReference>
<dbReference type="Gene3D" id="2.70.70.10">
    <property type="entry name" value="Glucose Permease (Domain IIA)"/>
    <property type="match status" value="1"/>
</dbReference>
<sequence length="442" mass="48005">MKQRLSDRLNARLERHLPEQRLFMKSEEGTRFVRMRPLTQASVLLGGALVLGWTVVVTSFFLIGAITSGSNRDQTARAQIAYETRLAALSSERDIRAAESEQALERFYAALEEVSKMQGIVLASEQRVRELETGIEVIQRTLRRTVTERNEARDAVETLEARLEGAPEAAALAERLAADSAATAEALATVLDSTAKARDDAMLVAETADAEIARMEALAEVMADRNDRIFTRLEDALETSLAPLDRVFSRAGISSDALLQSVRSGYAGQGGPLEPVVLSTRGGGNIPDIETDRANRILDKLDDVGMYRSAAESLPIAHPVSAPHRRTSGFGPRWGRMHSGMDFASSRGTPIQATADGVVTHAGWQSGYGKLIKIEHALGFETRYAHLNSINVSVGQRVSRGQTIGGMGTTGRSTGVHLHYEIRRGGQALNPLTFINAGQDVF</sequence>
<name>A0A1I3I4T3_9RHOB</name>
<keyword evidence="1" id="KW-0812">Transmembrane</keyword>
<accession>A0A1I3I4T3</accession>
<protein>
    <submittedName>
        <fullName evidence="4">Murein DD-endopeptidase MepM and murein hydrolase activator NlpD, contain LysM domain</fullName>
    </submittedName>
</protein>
<dbReference type="Pfam" id="PF01551">
    <property type="entry name" value="Peptidase_M23"/>
    <property type="match status" value="1"/>
</dbReference>
<keyword evidence="4" id="KW-0378">Hydrolase</keyword>
<dbReference type="Proteomes" id="UP000199110">
    <property type="component" value="Unassembled WGS sequence"/>
</dbReference>
<evidence type="ECO:0000256" key="1">
    <source>
        <dbReference type="SAM" id="Phobius"/>
    </source>
</evidence>
<dbReference type="SUPFAM" id="SSF51261">
    <property type="entry name" value="Duplicated hybrid motif"/>
    <property type="match status" value="1"/>
</dbReference>
<keyword evidence="5" id="KW-1185">Reference proteome</keyword>
<dbReference type="InterPro" id="IPR016047">
    <property type="entry name" value="M23ase_b-sheet_dom"/>
</dbReference>
<dbReference type="InterPro" id="IPR050570">
    <property type="entry name" value="Cell_wall_metabolism_enzyme"/>
</dbReference>
<feature type="domain" description="DUF5930" evidence="3">
    <location>
        <begin position="1"/>
        <end position="325"/>
    </location>
</feature>
<dbReference type="PANTHER" id="PTHR21666">
    <property type="entry name" value="PEPTIDASE-RELATED"/>
    <property type="match status" value="1"/>
</dbReference>
<keyword evidence="1" id="KW-0472">Membrane</keyword>
<dbReference type="InterPro" id="IPR045974">
    <property type="entry name" value="DUF5930"/>
</dbReference>
<dbReference type="OrthoDB" id="9805070at2"/>
<dbReference type="STRING" id="390807.SAMN04488095_0815"/>
<evidence type="ECO:0000313" key="4">
    <source>
        <dbReference type="EMBL" id="SFI42922.1"/>
    </source>
</evidence>
<dbReference type="EMBL" id="FORA01000001">
    <property type="protein sequence ID" value="SFI42922.1"/>
    <property type="molecule type" value="Genomic_DNA"/>
</dbReference>
<proteinExistence type="predicted"/>
<dbReference type="GO" id="GO:0004222">
    <property type="term" value="F:metalloendopeptidase activity"/>
    <property type="evidence" value="ECO:0007669"/>
    <property type="project" value="TreeGrafter"/>
</dbReference>
<dbReference type="AlphaFoldDB" id="A0A1I3I4T3"/>
<evidence type="ECO:0000313" key="5">
    <source>
        <dbReference type="Proteomes" id="UP000199110"/>
    </source>
</evidence>
<keyword evidence="1" id="KW-1133">Transmembrane helix</keyword>
<dbReference type="PANTHER" id="PTHR21666:SF270">
    <property type="entry name" value="MUREIN HYDROLASE ACTIVATOR ENVC"/>
    <property type="match status" value="1"/>
</dbReference>
<dbReference type="Pfam" id="PF19353">
    <property type="entry name" value="DUF5930"/>
    <property type="match status" value="1"/>
</dbReference>
<evidence type="ECO:0000259" key="2">
    <source>
        <dbReference type="Pfam" id="PF01551"/>
    </source>
</evidence>
<dbReference type="InterPro" id="IPR011055">
    <property type="entry name" value="Dup_hybrid_motif"/>
</dbReference>
<evidence type="ECO:0000259" key="3">
    <source>
        <dbReference type="Pfam" id="PF19353"/>
    </source>
</evidence>
<feature type="transmembrane region" description="Helical" evidence="1">
    <location>
        <begin position="41"/>
        <end position="66"/>
    </location>
</feature>
<organism evidence="4 5">
    <name type="scientific">Jannaschia pohangensis</name>
    <dbReference type="NCBI Taxonomy" id="390807"/>
    <lineage>
        <taxon>Bacteria</taxon>
        <taxon>Pseudomonadati</taxon>
        <taxon>Pseudomonadota</taxon>
        <taxon>Alphaproteobacteria</taxon>
        <taxon>Rhodobacterales</taxon>
        <taxon>Roseobacteraceae</taxon>
        <taxon>Jannaschia</taxon>
    </lineage>
</organism>
<feature type="domain" description="M23ase beta-sheet core" evidence="2">
    <location>
        <begin position="336"/>
        <end position="431"/>
    </location>
</feature>
<gene>
    <name evidence="4" type="ORF">SAMN04488095_0815</name>
</gene>
<dbReference type="CDD" id="cd12797">
    <property type="entry name" value="M23_peptidase"/>
    <property type="match status" value="1"/>
</dbReference>
<reference evidence="4 5" key="1">
    <citation type="submission" date="2016-10" db="EMBL/GenBank/DDBJ databases">
        <authorList>
            <person name="de Groot N.N."/>
        </authorList>
    </citation>
    <scope>NUCLEOTIDE SEQUENCE [LARGE SCALE GENOMIC DNA]</scope>
    <source>
        <strain evidence="4 5">DSM 19073</strain>
    </source>
</reference>